<gene>
    <name evidence="1" type="ORF">ERS686654_00014</name>
</gene>
<proteinExistence type="predicted"/>
<evidence type="ECO:0000313" key="1">
    <source>
        <dbReference type="EMBL" id="CUU67752.1"/>
    </source>
</evidence>
<dbReference type="AlphaFoldDB" id="A0A0S4R0U3"/>
<sequence>MSLAVFNEFNEPPLLQKVGLNLGVKPAPAQFLTVKNAPAKKQENVSAGEKKELSILFVAMTLISYERSESKKGKTIKLLEEFYADTQKLFSNDRYKEHRRSISAKGMKAVHNGFNANIDGKTIEMRFLITSLLLNNFEAHNRAVPLPALLDEFWQKWRKKIIKLADATYDSYEKKGYEKELSDTENHVFEILEQIR</sequence>
<keyword evidence="2" id="KW-1185">Reference proteome</keyword>
<dbReference type="EMBL" id="FAVB01000001">
    <property type="protein sequence ID" value="CUU67752.1"/>
    <property type="molecule type" value="Genomic_DNA"/>
</dbReference>
<dbReference type="Proteomes" id="UP000052237">
    <property type="component" value="Unassembled WGS sequence"/>
</dbReference>
<dbReference type="RefSeq" id="WP_059434812.1">
    <property type="nucleotide sequence ID" value="NZ_FAVB01000001.1"/>
</dbReference>
<organism evidence="1 2">
    <name type="scientific">Campylobacter hyointestinalis subsp. hyointestinalis</name>
    <dbReference type="NCBI Taxonomy" id="91352"/>
    <lineage>
        <taxon>Bacteria</taxon>
        <taxon>Pseudomonadati</taxon>
        <taxon>Campylobacterota</taxon>
        <taxon>Epsilonproteobacteria</taxon>
        <taxon>Campylobacterales</taxon>
        <taxon>Campylobacteraceae</taxon>
        <taxon>Campylobacter</taxon>
    </lineage>
</organism>
<accession>A0A0S4R0U3</accession>
<name>A0A0S4R0U3_CAMHY</name>
<protein>
    <submittedName>
        <fullName evidence="1">Uncharacterized protein</fullName>
    </submittedName>
</protein>
<comment type="caution">
    <text evidence="1">The sequence shown here is derived from an EMBL/GenBank/DDBJ whole genome shotgun (WGS) entry which is preliminary data.</text>
</comment>
<reference evidence="1 2" key="1">
    <citation type="submission" date="2015-11" db="EMBL/GenBank/DDBJ databases">
        <authorList>
            <consortium name="Pathogen Informatics"/>
        </authorList>
    </citation>
    <scope>NUCLEOTIDE SEQUENCE [LARGE SCALE GENOMIC DNA]</scope>
    <source>
        <strain evidence="1 2">006A-0059</strain>
    </source>
</reference>
<evidence type="ECO:0000313" key="2">
    <source>
        <dbReference type="Proteomes" id="UP000052237"/>
    </source>
</evidence>